<accession>A0ABS7SYP6</accession>
<evidence type="ECO:0000313" key="3">
    <source>
        <dbReference type="Proteomes" id="UP000734271"/>
    </source>
</evidence>
<name>A0ABS7SYP6_9FIRM</name>
<feature type="domain" description="Nucleotide modification associated" evidence="1">
    <location>
        <begin position="21"/>
        <end position="86"/>
    </location>
</feature>
<organism evidence="2 3">
    <name type="scientific">Anaerococcus murdochii</name>
    <dbReference type="NCBI Taxonomy" id="411577"/>
    <lineage>
        <taxon>Bacteria</taxon>
        <taxon>Bacillati</taxon>
        <taxon>Bacillota</taxon>
        <taxon>Tissierellia</taxon>
        <taxon>Tissierellales</taxon>
        <taxon>Peptoniphilaceae</taxon>
        <taxon>Anaerococcus</taxon>
    </lineage>
</organism>
<keyword evidence="3" id="KW-1185">Reference proteome</keyword>
<sequence>MNKANRLEELMDELLETFVAKNEDYGDSFADSFKEFGITSAVVRMNDKMNRIKSLSKKGDRQVKDESLRDSLMDLANYALMTVIELEDKGEEREEPSSFVSRHLGFKPEDIVCEGGSFIFTGTLRNSDEEDDELCDYEDEYDENDWYLQVSESDLYIIMDGLAETECYCVENERVIPEGFYDLRRRVDHLMKEIEDDEESDYEAGRQENL</sequence>
<dbReference type="Proteomes" id="UP000734271">
    <property type="component" value="Unassembled WGS sequence"/>
</dbReference>
<protein>
    <submittedName>
        <fullName evidence="2">Nucleotide modification associated domain-containing protein</fullName>
    </submittedName>
</protein>
<dbReference type="InterPro" id="IPR011630">
    <property type="entry name" value="DUF1599"/>
</dbReference>
<evidence type="ECO:0000313" key="2">
    <source>
        <dbReference type="EMBL" id="MBZ2386660.1"/>
    </source>
</evidence>
<gene>
    <name evidence="2" type="ORF">K8P03_05025</name>
</gene>
<comment type="caution">
    <text evidence="2">The sequence shown here is derived from an EMBL/GenBank/DDBJ whole genome shotgun (WGS) entry which is preliminary data.</text>
</comment>
<dbReference type="EMBL" id="JAIPME010000002">
    <property type="protein sequence ID" value="MBZ2386660.1"/>
    <property type="molecule type" value="Genomic_DNA"/>
</dbReference>
<dbReference type="Pfam" id="PF07659">
    <property type="entry name" value="DUF1599"/>
    <property type="match status" value="1"/>
</dbReference>
<evidence type="ECO:0000259" key="1">
    <source>
        <dbReference type="Pfam" id="PF07659"/>
    </source>
</evidence>
<dbReference type="RefSeq" id="WP_223418952.1">
    <property type="nucleotide sequence ID" value="NZ_JAIPME010000002.1"/>
</dbReference>
<proteinExistence type="predicted"/>
<reference evidence="2 3" key="1">
    <citation type="submission" date="2021-08" db="EMBL/GenBank/DDBJ databases">
        <title>FDA dAtabase for Regulatory Grade micrObial Sequences (FDA-ARGOS): Supporting development and validation of Infectious Disease Dx tests.</title>
        <authorList>
            <person name="Sproer C."/>
            <person name="Gronow S."/>
            <person name="Severitt S."/>
            <person name="Schroder I."/>
            <person name="Tallon L."/>
            <person name="Sadzewicz L."/>
            <person name="Zhao X."/>
            <person name="Boylan J."/>
            <person name="Ott S."/>
            <person name="Bowen H."/>
            <person name="Vavikolanu K."/>
            <person name="Hazen T."/>
            <person name="Aluvathingal J."/>
            <person name="Nadendla S."/>
            <person name="Lowell S."/>
            <person name="Myers T."/>
            <person name="Yan Y."/>
            <person name="Sichtig H."/>
        </authorList>
    </citation>
    <scope>NUCLEOTIDE SEQUENCE [LARGE SCALE GENOMIC DNA]</scope>
    <source>
        <strain evidence="2 3">FDAARGOS_1460</strain>
    </source>
</reference>